<dbReference type="GO" id="GO:0015188">
    <property type="term" value="F:L-isoleucine transmembrane transporter activity"/>
    <property type="evidence" value="ECO:0007669"/>
    <property type="project" value="TreeGrafter"/>
</dbReference>
<dbReference type="NCBIfam" id="TIGR00796">
    <property type="entry name" value="livcs"/>
    <property type="match status" value="1"/>
</dbReference>
<feature type="transmembrane region" description="Helical" evidence="9">
    <location>
        <begin position="41"/>
        <end position="65"/>
    </location>
</feature>
<dbReference type="GO" id="GO:0005304">
    <property type="term" value="F:L-valine transmembrane transporter activity"/>
    <property type="evidence" value="ECO:0007669"/>
    <property type="project" value="TreeGrafter"/>
</dbReference>
<evidence type="ECO:0000256" key="8">
    <source>
        <dbReference type="ARBA" id="ARBA00023136"/>
    </source>
</evidence>
<feature type="transmembrane region" description="Helical" evidence="9">
    <location>
        <begin position="189"/>
        <end position="213"/>
    </location>
</feature>
<evidence type="ECO:0000313" key="11">
    <source>
        <dbReference type="Proteomes" id="UP000282818"/>
    </source>
</evidence>
<dbReference type="GO" id="GO:0015190">
    <property type="term" value="F:L-leucine transmembrane transporter activity"/>
    <property type="evidence" value="ECO:0007669"/>
    <property type="project" value="TreeGrafter"/>
</dbReference>
<comment type="function">
    <text evidence="9">Component of the transport system for branched-chain amino acids.</text>
</comment>
<evidence type="ECO:0000256" key="4">
    <source>
        <dbReference type="ARBA" id="ARBA00022475"/>
    </source>
</evidence>
<dbReference type="GO" id="GO:0015820">
    <property type="term" value="P:L-leucine transport"/>
    <property type="evidence" value="ECO:0007669"/>
    <property type="project" value="TreeGrafter"/>
</dbReference>
<evidence type="ECO:0000256" key="5">
    <source>
        <dbReference type="ARBA" id="ARBA00022692"/>
    </source>
</evidence>
<keyword evidence="8 9" id="KW-0472">Membrane</keyword>
<name>A0A437Q914_9GAMM</name>
<feature type="transmembrane region" description="Helical" evidence="9">
    <location>
        <begin position="313"/>
        <end position="332"/>
    </location>
</feature>
<dbReference type="GO" id="GO:0005886">
    <property type="term" value="C:plasma membrane"/>
    <property type="evidence" value="ECO:0007669"/>
    <property type="project" value="UniProtKB-SubCell"/>
</dbReference>
<feature type="transmembrane region" description="Helical" evidence="9">
    <location>
        <begin position="365"/>
        <end position="385"/>
    </location>
</feature>
<proteinExistence type="inferred from homology"/>
<sequence>MIDRLSKADMLGLGFMTFAFFLGAGNIIFPPLAGMFAGQSVLPAMLGFLTTAVGLPLLGLFAVARAGGGIPEMTKPLAAWVGVVLSVAIYTIIGPLIAAPRTALVAFELGYQPFYASAEGSQVVYSAVFFSVATALALYPGKLMDSVGKILTPLLIILLLTLSATVLLGDAGDLKLPVKGYESAPYVTGFIEGYNTMDALASIMFGMLIIDILKKKGVTAPSAQYRYLVVAAVIAALGLAAVYISLFYLGANNAELVPDAQNGGAILSAYVQQQFGLTGSLVLAGVITLACLTTAVGLISACSDYFNSLLPRVSYRAFVFLNALVCIAIANLDLSKLIGLSIPVLVASYPIAIALIIYSLVKGHLATPHMTLIAVLVVSTLFGFVEGSKVAGVEMSWLAFLPFFDVGMAWVSPIAIVISASIFIRLFKISPVTEVKA</sequence>
<feature type="transmembrane region" description="Helical" evidence="9">
    <location>
        <begin position="225"/>
        <end position="249"/>
    </location>
</feature>
<keyword evidence="6 9" id="KW-0029">Amino-acid transport</keyword>
<keyword evidence="4" id="KW-1003">Cell membrane</keyword>
<comment type="subcellular location">
    <subcellularLocation>
        <location evidence="9">Cell inner membrane</location>
        <topology evidence="9">Multi-pass membrane protein</topology>
    </subcellularLocation>
    <subcellularLocation>
        <location evidence="1">Cell membrane</location>
        <topology evidence="1">Multi-pass membrane protein</topology>
    </subcellularLocation>
</comment>
<evidence type="ECO:0000256" key="9">
    <source>
        <dbReference type="RuleBase" id="RU362122"/>
    </source>
</evidence>
<evidence type="ECO:0000256" key="1">
    <source>
        <dbReference type="ARBA" id="ARBA00004651"/>
    </source>
</evidence>
<dbReference type="EMBL" id="SACQ01000003">
    <property type="protein sequence ID" value="RVU31072.1"/>
    <property type="molecule type" value="Genomic_DNA"/>
</dbReference>
<protein>
    <recommendedName>
        <fullName evidence="9">Branched-chain amino acid transport system carrier protein</fullName>
    </recommendedName>
</protein>
<evidence type="ECO:0000256" key="7">
    <source>
        <dbReference type="ARBA" id="ARBA00022989"/>
    </source>
</evidence>
<dbReference type="PANTHER" id="PTHR30588">
    <property type="entry name" value="BRANCHED-CHAIN AMINO ACID TRANSPORT SYSTEM 2 CARRIER PROTEIN"/>
    <property type="match status" value="1"/>
</dbReference>
<dbReference type="Proteomes" id="UP000282818">
    <property type="component" value="Unassembled WGS sequence"/>
</dbReference>
<keyword evidence="5 9" id="KW-0812">Transmembrane</keyword>
<reference evidence="10 11" key="1">
    <citation type="submission" date="2019-01" db="EMBL/GenBank/DDBJ databases">
        <authorList>
            <person name="Chen W.-M."/>
        </authorList>
    </citation>
    <scope>NUCLEOTIDE SEQUENCE [LARGE SCALE GENOMIC DNA]</scope>
    <source>
        <strain evidence="10 11">HPM-16</strain>
    </source>
</reference>
<comment type="similarity">
    <text evidence="2 9">Belongs to the branched chain amino acid transporter family.</text>
</comment>
<comment type="caution">
    <text evidence="10">The sequence shown here is derived from an EMBL/GenBank/DDBJ whole genome shotgun (WGS) entry which is preliminary data.</text>
</comment>
<evidence type="ECO:0000256" key="3">
    <source>
        <dbReference type="ARBA" id="ARBA00022448"/>
    </source>
</evidence>
<evidence type="ECO:0000256" key="6">
    <source>
        <dbReference type="ARBA" id="ARBA00022970"/>
    </source>
</evidence>
<accession>A0A437Q914</accession>
<gene>
    <name evidence="10" type="primary">brnQ</name>
    <name evidence="10" type="ORF">EOE65_08680</name>
</gene>
<feature type="transmembrane region" description="Helical" evidence="9">
    <location>
        <begin position="12"/>
        <end position="29"/>
    </location>
</feature>
<evidence type="ECO:0000256" key="2">
    <source>
        <dbReference type="ARBA" id="ARBA00008540"/>
    </source>
</evidence>
<evidence type="ECO:0000313" key="10">
    <source>
        <dbReference type="EMBL" id="RVU31072.1"/>
    </source>
</evidence>
<feature type="transmembrane region" description="Helical" evidence="9">
    <location>
        <begin position="120"/>
        <end position="139"/>
    </location>
</feature>
<dbReference type="InterPro" id="IPR004685">
    <property type="entry name" value="Brnchd-chn_aa_trnsp_Livcs"/>
</dbReference>
<feature type="transmembrane region" description="Helical" evidence="9">
    <location>
        <begin position="281"/>
        <end position="301"/>
    </location>
</feature>
<feature type="transmembrane region" description="Helical" evidence="9">
    <location>
        <begin position="397"/>
        <end position="424"/>
    </location>
</feature>
<feature type="transmembrane region" description="Helical" evidence="9">
    <location>
        <begin position="151"/>
        <end position="169"/>
    </location>
</feature>
<feature type="transmembrane region" description="Helical" evidence="9">
    <location>
        <begin position="77"/>
        <end position="100"/>
    </location>
</feature>
<dbReference type="PANTHER" id="PTHR30588:SF0">
    <property type="entry name" value="BRANCHED-CHAIN AMINO ACID PERMEASE BRNQ"/>
    <property type="match status" value="1"/>
</dbReference>
<organism evidence="10 11">
    <name type="scientific">Neptunomonas marina</name>
    <dbReference type="NCBI Taxonomy" id="1815562"/>
    <lineage>
        <taxon>Bacteria</taxon>
        <taxon>Pseudomonadati</taxon>
        <taxon>Pseudomonadota</taxon>
        <taxon>Gammaproteobacteria</taxon>
        <taxon>Oceanospirillales</taxon>
        <taxon>Oceanospirillaceae</taxon>
        <taxon>Neptunomonas</taxon>
    </lineage>
</organism>
<dbReference type="Pfam" id="PF05525">
    <property type="entry name" value="Branch_AA_trans"/>
    <property type="match status" value="1"/>
</dbReference>
<dbReference type="AlphaFoldDB" id="A0A437Q914"/>
<feature type="transmembrane region" description="Helical" evidence="9">
    <location>
        <begin position="338"/>
        <end position="358"/>
    </location>
</feature>
<keyword evidence="11" id="KW-1185">Reference proteome</keyword>
<keyword evidence="3 9" id="KW-0813">Transport</keyword>
<dbReference type="GO" id="GO:0015818">
    <property type="term" value="P:isoleucine transport"/>
    <property type="evidence" value="ECO:0007669"/>
    <property type="project" value="TreeGrafter"/>
</dbReference>
<keyword evidence="7 9" id="KW-1133">Transmembrane helix</keyword>